<dbReference type="PANTHER" id="PTHR45947:SF3">
    <property type="entry name" value="SULFOQUINOVOSYL TRANSFERASE SQD2"/>
    <property type="match status" value="1"/>
</dbReference>
<dbReference type="Pfam" id="PF00534">
    <property type="entry name" value="Glycos_transf_1"/>
    <property type="match status" value="1"/>
</dbReference>
<accession>A0A1F7GAH3</accession>
<evidence type="ECO:0000259" key="2">
    <source>
        <dbReference type="Pfam" id="PF00534"/>
    </source>
</evidence>
<dbReference type="Gene3D" id="3.40.50.2000">
    <property type="entry name" value="Glycogen Phosphorylase B"/>
    <property type="match status" value="2"/>
</dbReference>
<gene>
    <name evidence="4" type="ORF">A2774_02665</name>
</gene>
<reference evidence="4 5" key="1">
    <citation type="journal article" date="2016" name="Nat. Commun.">
        <title>Thousands of microbial genomes shed light on interconnected biogeochemical processes in an aquifer system.</title>
        <authorList>
            <person name="Anantharaman K."/>
            <person name="Brown C.T."/>
            <person name="Hug L.A."/>
            <person name="Sharon I."/>
            <person name="Castelle C.J."/>
            <person name="Probst A.J."/>
            <person name="Thomas B.C."/>
            <person name="Singh A."/>
            <person name="Wilkins M.J."/>
            <person name="Karaoz U."/>
            <person name="Brodie E.L."/>
            <person name="Williams K.H."/>
            <person name="Hubbard S.S."/>
            <person name="Banfield J.F."/>
        </authorList>
    </citation>
    <scope>NUCLEOTIDE SEQUENCE [LARGE SCALE GENOMIC DNA]</scope>
</reference>
<dbReference type="InterPro" id="IPR001296">
    <property type="entry name" value="Glyco_trans_1"/>
</dbReference>
<keyword evidence="1" id="KW-0472">Membrane</keyword>
<name>A0A1F7GAH3_9BACT</name>
<evidence type="ECO:0008006" key="6">
    <source>
        <dbReference type="Google" id="ProtNLM"/>
    </source>
</evidence>
<dbReference type="Proteomes" id="UP000177208">
    <property type="component" value="Unassembled WGS sequence"/>
</dbReference>
<feature type="domain" description="Glycosyl transferase family 1" evidence="2">
    <location>
        <begin position="189"/>
        <end position="355"/>
    </location>
</feature>
<evidence type="ECO:0000259" key="3">
    <source>
        <dbReference type="Pfam" id="PF13439"/>
    </source>
</evidence>
<dbReference type="SUPFAM" id="SSF53756">
    <property type="entry name" value="UDP-Glycosyltransferase/glycogen phosphorylase"/>
    <property type="match status" value="1"/>
</dbReference>
<protein>
    <recommendedName>
        <fullName evidence="6">Glycosyl transferase family 1 domain-containing protein</fullName>
    </recommendedName>
</protein>
<dbReference type="Pfam" id="PF13439">
    <property type="entry name" value="Glyco_transf_4"/>
    <property type="match status" value="1"/>
</dbReference>
<evidence type="ECO:0000313" key="4">
    <source>
        <dbReference type="EMBL" id="OGK15910.1"/>
    </source>
</evidence>
<feature type="transmembrane region" description="Helical" evidence="1">
    <location>
        <begin position="75"/>
        <end position="94"/>
    </location>
</feature>
<dbReference type="PANTHER" id="PTHR45947">
    <property type="entry name" value="SULFOQUINOVOSYL TRANSFERASE SQD2"/>
    <property type="match status" value="1"/>
</dbReference>
<dbReference type="GO" id="GO:0016758">
    <property type="term" value="F:hexosyltransferase activity"/>
    <property type="evidence" value="ECO:0007669"/>
    <property type="project" value="TreeGrafter"/>
</dbReference>
<keyword evidence="1" id="KW-1133">Transmembrane helix</keyword>
<proteinExistence type="predicted"/>
<evidence type="ECO:0000313" key="5">
    <source>
        <dbReference type="Proteomes" id="UP000177208"/>
    </source>
</evidence>
<sequence>MKELMVLILYERDCGGETKATEEIIKRIVYDDRVNIKVYARKPLLKNDFFGFLSWLIISIIGWVLIIFKNRKTDWIYTTTYTSGVAAAILKFFIGSKLCFHYHGSRIPHRNNRKKGIHRLSQKISHKVVSDLHRFFLKRSELIMVPSFFSKNYLVNEFYSLEINKKIAVIPNGINLTRFASGNKEIKNNLRHILRVKNNTKVILSIGRLNSLKNIHILIKAGIIFKLKKLNILIMIAYPKLVREEEFKYKKYLLKLVKQLKLQKNILWVEDEKNIPRLYQLSDIVISLSAQENLPLIMLESLVTKTLFASVPAGGVNSILEKVDQRLILEFDNEIILAERITRLLKLPGKEKNFIVKRGYSIAKQFTWNKSANLILQKMLNF</sequence>
<feature type="transmembrane region" description="Helical" evidence="1">
    <location>
        <begin position="49"/>
        <end position="68"/>
    </location>
</feature>
<dbReference type="InterPro" id="IPR028098">
    <property type="entry name" value="Glyco_trans_4-like_N"/>
</dbReference>
<evidence type="ECO:0000256" key="1">
    <source>
        <dbReference type="SAM" id="Phobius"/>
    </source>
</evidence>
<dbReference type="EMBL" id="MFZG01000029">
    <property type="protein sequence ID" value="OGK15910.1"/>
    <property type="molecule type" value="Genomic_DNA"/>
</dbReference>
<dbReference type="InterPro" id="IPR050194">
    <property type="entry name" value="Glycosyltransferase_grp1"/>
</dbReference>
<comment type="caution">
    <text evidence="4">The sequence shown here is derived from an EMBL/GenBank/DDBJ whole genome shotgun (WGS) entry which is preliminary data.</text>
</comment>
<keyword evidence="1" id="KW-0812">Transmembrane</keyword>
<feature type="domain" description="Glycosyltransferase subfamily 4-like N-terminal" evidence="3">
    <location>
        <begin position="58"/>
        <end position="178"/>
    </location>
</feature>
<organism evidence="4 5">
    <name type="scientific">Candidatus Roizmanbacteria bacterium RIFCSPHIGHO2_01_FULL_39_12c</name>
    <dbReference type="NCBI Taxonomy" id="1802031"/>
    <lineage>
        <taxon>Bacteria</taxon>
        <taxon>Candidatus Roizmaniibacteriota</taxon>
    </lineage>
</organism>
<dbReference type="CDD" id="cd03801">
    <property type="entry name" value="GT4_PimA-like"/>
    <property type="match status" value="1"/>
</dbReference>
<dbReference type="AlphaFoldDB" id="A0A1F7GAH3"/>